<comment type="similarity">
    <text evidence="3">Belongs to the cyclophilin-type PPIase family.</text>
</comment>
<dbReference type="EC" id="5.2.1.8" evidence="3"/>
<dbReference type="PANTHER" id="PTHR45625:SF4">
    <property type="entry name" value="PEPTIDYLPROLYL ISOMERASE DOMAIN AND WD REPEAT-CONTAINING PROTEIN 1"/>
    <property type="match status" value="1"/>
</dbReference>
<evidence type="ECO:0000256" key="2">
    <source>
        <dbReference type="ARBA" id="ARBA00023235"/>
    </source>
</evidence>
<reference evidence="5" key="1">
    <citation type="submission" date="2023-03" db="EMBL/GenBank/DDBJ databases">
        <authorList>
            <person name="Steffen K."/>
            <person name="Cardenas P."/>
        </authorList>
    </citation>
    <scope>NUCLEOTIDE SEQUENCE</scope>
</reference>
<feature type="domain" description="PPIase cyclophilin-type" evidence="4">
    <location>
        <begin position="1"/>
        <end position="132"/>
    </location>
</feature>
<sequence length="154" mass="16619">AVVTTDTGTFVLEFYPDAAPVAVDNFIKLINQKFYDGLTFHRKVDAPGLNIIQGGCPEGDGTGGPGWTIVDEHTNPNQRPHVRGTLAMARTSAPDSSGSQFYICLKPQPHLDGDYTTFGGVIQGMDVVDQLSMGDVMTKIRLEAKSKYVKATAE</sequence>
<dbReference type="Gene3D" id="2.40.100.10">
    <property type="entry name" value="Cyclophilin-like"/>
    <property type="match status" value="1"/>
</dbReference>
<comment type="caution">
    <text evidence="5">The sequence shown here is derived from an EMBL/GenBank/DDBJ whole genome shotgun (WGS) entry which is preliminary data.</text>
</comment>
<evidence type="ECO:0000313" key="6">
    <source>
        <dbReference type="Proteomes" id="UP001174909"/>
    </source>
</evidence>
<dbReference type="Proteomes" id="UP001174909">
    <property type="component" value="Unassembled WGS sequence"/>
</dbReference>
<organism evidence="5 6">
    <name type="scientific">Geodia barretti</name>
    <name type="common">Barrett's horny sponge</name>
    <dbReference type="NCBI Taxonomy" id="519541"/>
    <lineage>
        <taxon>Eukaryota</taxon>
        <taxon>Metazoa</taxon>
        <taxon>Porifera</taxon>
        <taxon>Demospongiae</taxon>
        <taxon>Heteroscleromorpha</taxon>
        <taxon>Tetractinellida</taxon>
        <taxon>Astrophorina</taxon>
        <taxon>Geodiidae</taxon>
        <taxon>Geodia</taxon>
    </lineage>
</organism>
<comment type="catalytic activity">
    <reaction evidence="3">
        <text>[protein]-peptidylproline (omega=180) = [protein]-peptidylproline (omega=0)</text>
        <dbReference type="Rhea" id="RHEA:16237"/>
        <dbReference type="Rhea" id="RHEA-COMP:10747"/>
        <dbReference type="Rhea" id="RHEA-COMP:10748"/>
        <dbReference type="ChEBI" id="CHEBI:83833"/>
        <dbReference type="ChEBI" id="CHEBI:83834"/>
        <dbReference type="EC" id="5.2.1.8"/>
    </reaction>
</comment>
<dbReference type="InterPro" id="IPR002130">
    <property type="entry name" value="Cyclophilin-type_PPIase_dom"/>
</dbReference>
<dbReference type="PIRSF" id="PIRSF001467">
    <property type="entry name" value="Peptidylpro_ismrse"/>
    <property type="match status" value="1"/>
</dbReference>
<feature type="non-terminal residue" evidence="5">
    <location>
        <position position="1"/>
    </location>
</feature>
<protein>
    <recommendedName>
        <fullName evidence="3">Peptidyl-prolyl cis-trans isomerase</fullName>
        <shortName evidence="3">PPIase</shortName>
        <ecNumber evidence="3">5.2.1.8</ecNumber>
    </recommendedName>
</protein>
<keyword evidence="2 3" id="KW-0413">Isomerase</keyword>
<comment type="function">
    <text evidence="3">PPIases accelerate the folding of proteins. It catalyzes the cis-trans isomerization of proline imidic peptide bonds in oligopeptides.</text>
</comment>
<evidence type="ECO:0000259" key="4">
    <source>
        <dbReference type="PROSITE" id="PS50072"/>
    </source>
</evidence>
<evidence type="ECO:0000256" key="1">
    <source>
        <dbReference type="ARBA" id="ARBA00023110"/>
    </source>
</evidence>
<dbReference type="InterPro" id="IPR024936">
    <property type="entry name" value="Cyclophilin-type_PPIase"/>
</dbReference>
<gene>
    <name evidence="5" type="ORF">GBAR_LOCUS10591</name>
</gene>
<dbReference type="InterPro" id="IPR044666">
    <property type="entry name" value="Cyclophilin_A-like"/>
</dbReference>
<dbReference type="InterPro" id="IPR029000">
    <property type="entry name" value="Cyclophilin-like_dom_sf"/>
</dbReference>
<dbReference type="Pfam" id="PF00160">
    <property type="entry name" value="Pro_isomerase"/>
    <property type="match status" value="1"/>
</dbReference>
<dbReference type="SUPFAM" id="SSF50891">
    <property type="entry name" value="Cyclophilin-like"/>
    <property type="match status" value="1"/>
</dbReference>
<accession>A0AA35RVT9</accession>
<dbReference type="AlphaFoldDB" id="A0AA35RVT9"/>
<dbReference type="GO" id="GO:0003755">
    <property type="term" value="F:peptidyl-prolyl cis-trans isomerase activity"/>
    <property type="evidence" value="ECO:0007669"/>
    <property type="project" value="UniProtKB-UniRule"/>
</dbReference>
<dbReference type="PANTHER" id="PTHR45625">
    <property type="entry name" value="PEPTIDYL-PROLYL CIS-TRANS ISOMERASE-RELATED"/>
    <property type="match status" value="1"/>
</dbReference>
<evidence type="ECO:0000313" key="5">
    <source>
        <dbReference type="EMBL" id="CAI8017461.1"/>
    </source>
</evidence>
<keyword evidence="6" id="KW-1185">Reference proteome</keyword>
<evidence type="ECO:0000256" key="3">
    <source>
        <dbReference type="RuleBase" id="RU363019"/>
    </source>
</evidence>
<dbReference type="EMBL" id="CASHTH010001630">
    <property type="protein sequence ID" value="CAI8017461.1"/>
    <property type="molecule type" value="Genomic_DNA"/>
</dbReference>
<dbReference type="CDD" id="cd00317">
    <property type="entry name" value="cyclophilin"/>
    <property type="match status" value="1"/>
</dbReference>
<keyword evidence="1 3" id="KW-0697">Rotamase</keyword>
<name>A0AA35RVT9_GEOBA</name>
<dbReference type="PRINTS" id="PR00153">
    <property type="entry name" value="CSAPPISMRASE"/>
</dbReference>
<dbReference type="PROSITE" id="PS50072">
    <property type="entry name" value="CSA_PPIASE_2"/>
    <property type="match status" value="1"/>
</dbReference>
<proteinExistence type="inferred from homology"/>